<dbReference type="EMBL" id="GBRH01279575">
    <property type="protein sequence ID" value="JAD18320.1"/>
    <property type="molecule type" value="Transcribed_RNA"/>
</dbReference>
<organism evidence="1">
    <name type="scientific">Arundo donax</name>
    <name type="common">Giant reed</name>
    <name type="synonym">Donax arundinaceus</name>
    <dbReference type="NCBI Taxonomy" id="35708"/>
    <lineage>
        <taxon>Eukaryota</taxon>
        <taxon>Viridiplantae</taxon>
        <taxon>Streptophyta</taxon>
        <taxon>Embryophyta</taxon>
        <taxon>Tracheophyta</taxon>
        <taxon>Spermatophyta</taxon>
        <taxon>Magnoliopsida</taxon>
        <taxon>Liliopsida</taxon>
        <taxon>Poales</taxon>
        <taxon>Poaceae</taxon>
        <taxon>PACMAD clade</taxon>
        <taxon>Arundinoideae</taxon>
        <taxon>Arundineae</taxon>
        <taxon>Arundo</taxon>
    </lineage>
</organism>
<evidence type="ECO:0000313" key="1">
    <source>
        <dbReference type="EMBL" id="JAD18320.1"/>
    </source>
</evidence>
<sequence>MENMESDYRNLFREVSPSVVLVEQVGHTNNFCIGSVILNEGESTFILTGSKLLDLSANLSVTFSNGCKQPATPLIISEKLCILMTKLYQKCKVIEFFSGDINHTYAAAIAPATKSSVYKLPCFVIHKSLETGTPYSEDVTEGSQDSFTFQCLYGDRGPNGVSRLMCGPVFNMEGKVLGFVSDDMEYKFHPKGNDGQIVHGDYYVKIGYSLKIGTCASILQKRLGDLVGDVDWKKGLLKAKAQGAPY</sequence>
<proteinExistence type="predicted"/>
<protein>
    <submittedName>
        <fullName evidence="1">Uncharacterized protein</fullName>
    </submittedName>
</protein>
<reference evidence="1" key="2">
    <citation type="journal article" date="2015" name="Data Brief">
        <title>Shoot transcriptome of the giant reed, Arundo donax.</title>
        <authorList>
            <person name="Barrero R.A."/>
            <person name="Guerrero F.D."/>
            <person name="Moolhuijzen P."/>
            <person name="Goolsby J.A."/>
            <person name="Tidwell J."/>
            <person name="Bellgard S.E."/>
            <person name="Bellgard M.I."/>
        </authorList>
    </citation>
    <scope>NUCLEOTIDE SEQUENCE</scope>
    <source>
        <tissue evidence="1">Shoot tissue taken approximately 20 cm above the soil surface</tissue>
    </source>
</reference>
<dbReference type="AlphaFoldDB" id="A0A0A8Y0A4"/>
<accession>A0A0A8Y0A4</accession>
<reference evidence="1" key="1">
    <citation type="submission" date="2014-09" db="EMBL/GenBank/DDBJ databases">
        <authorList>
            <person name="Magalhaes I.L.F."/>
            <person name="Oliveira U."/>
            <person name="Santos F.R."/>
            <person name="Vidigal T.H.D.A."/>
            <person name="Brescovit A.D."/>
            <person name="Santos A.J."/>
        </authorList>
    </citation>
    <scope>NUCLEOTIDE SEQUENCE</scope>
    <source>
        <tissue evidence="1">Shoot tissue taken approximately 20 cm above the soil surface</tissue>
    </source>
</reference>
<name>A0A0A8Y0A4_ARUDO</name>